<dbReference type="Pfam" id="PF13561">
    <property type="entry name" value="adh_short_C2"/>
    <property type="match status" value="1"/>
</dbReference>
<dbReference type="InterPro" id="IPR036291">
    <property type="entry name" value="NAD(P)-bd_dom_sf"/>
</dbReference>
<reference evidence="3 4" key="1">
    <citation type="journal article" date="2019" name="Int. J. Syst. Evol. Microbiol.">
        <title>The Global Catalogue of Microorganisms (GCM) 10K type strain sequencing project: providing services to taxonomists for standard genome sequencing and annotation.</title>
        <authorList>
            <consortium name="The Broad Institute Genomics Platform"/>
            <consortium name="The Broad Institute Genome Sequencing Center for Infectious Disease"/>
            <person name="Wu L."/>
            <person name="Ma J."/>
        </authorList>
    </citation>
    <scope>NUCLEOTIDE SEQUENCE [LARGE SCALE GENOMIC DNA]</scope>
    <source>
        <strain evidence="3 4">JCM 16009</strain>
    </source>
</reference>
<dbReference type="PANTHER" id="PTHR24321">
    <property type="entry name" value="DEHYDROGENASES, SHORT CHAIN"/>
    <property type="match status" value="1"/>
</dbReference>
<dbReference type="PRINTS" id="PR00081">
    <property type="entry name" value="GDHRDH"/>
</dbReference>
<accession>A0ABN2MIM3</accession>
<dbReference type="InterPro" id="IPR002347">
    <property type="entry name" value="SDR_fam"/>
</dbReference>
<dbReference type="Gene3D" id="3.40.50.720">
    <property type="entry name" value="NAD(P)-binding Rossmann-like Domain"/>
    <property type="match status" value="1"/>
</dbReference>
<evidence type="ECO:0000256" key="2">
    <source>
        <dbReference type="ARBA" id="ARBA00023002"/>
    </source>
</evidence>
<keyword evidence="2" id="KW-0560">Oxidoreductase</keyword>
<protein>
    <submittedName>
        <fullName evidence="3">3-oxoacyl-ACP reductase FabG</fullName>
    </submittedName>
</protein>
<dbReference type="EMBL" id="BAAAQK010000001">
    <property type="protein sequence ID" value="GAA1826922.1"/>
    <property type="molecule type" value="Genomic_DNA"/>
</dbReference>
<proteinExistence type="inferred from homology"/>
<evidence type="ECO:0000313" key="4">
    <source>
        <dbReference type="Proteomes" id="UP001500449"/>
    </source>
</evidence>
<evidence type="ECO:0000313" key="3">
    <source>
        <dbReference type="EMBL" id="GAA1826922.1"/>
    </source>
</evidence>
<dbReference type="RefSeq" id="WP_344411448.1">
    <property type="nucleotide sequence ID" value="NZ_BAAAQK010000001.1"/>
</dbReference>
<dbReference type="PRINTS" id="PR00080">
    <property type="entry name" value="SDRFAMILY"/>
</dbReference>
<name>A0ABN2MIM3_9PSEU</name>
<dbReference type="InterPro" id="IPR020904">
    <property type="entry name" value="Sc_DH/Rdtase_CS"/>
</dbReference>
<organism evidence="3 4">
    <name type="scientific">Pseudonocardia ailaonensis</name>
    <dbReference type="NCBI Taxonomy" id="367279"/>
    <lineage>
        <taxon>Bacteria</taxon>
        <taxon>Bacillati</taxon>
        <taxon>Actinomycetota</taxon>
        <taxon>Actinomycetes</taxon>
        <taxon>Pseudonocardiales</taxon>
        <taxon>Pseudonocardiaceae</taxon>
        <taxon>Pseudonocardia</taxon>
    </lineage>
</organism>
<keyword evidence="4" id="KW-1185">Reference proteome</keyword>
<dbReference type="Proteomes" id="UP001500449">
    <property type="component" value="Unassembled WGS sequence"/>
</dbReference>
<comment type="similarity">
    <text evidence="1">Belongs to the short-chain dehydrogenases/reductases (SDR) family.</text>
</comment>
<dbReference type="PROSITE" id="PS00061">
    <property type="entry name" value="ADH_SHORT"/>
    <property type="match status" value="1"/>
</dbReference>
<evidence type="ECO:0000256" key="1">
    <source>
        <dbReference type="ARBA" id="ARBA00006484"/>
    </source>
</evidence>
<gene>
    <name evidence="3" type="primary">fabG_1</name>
    <name evidence="3" type="ORF">GCM10009836_00670</name>
</gene>
<comment type="caution">
    <text evidence="3">The sequence shown here is derived from an EMBL/GenBank/DDBJ whole genome shotgun (WGS) entry which is preliminary data.</text>
</comment>
<dbReference type="SUPFAM" id="SSF51735">
    <property type="entry name" value="NAD(P)-binding Rossmann-fold domains"/>
    <property type="match status" value="1"/>
</dbReference>
<dbReference type="PANTHER" id="PTHR24321:SF8">
    <property type="entry name" value="ESTRADIOL 17-BETA-DEHYDROGENASE 8-RELATED"/>
    <property type="match status" value="1"/>
</dbReference>
<sequence length="238" mass="23850">MSGPLRGRPVALVTGAAGLLGRALDERLRADGFDVLGLDVRGDVDIVADLARDLPPDPRFAEVDVVVANAAILDSVAAAHAVEFAEFQRVVEVNLNGAFRVIQACLPGMRARGHGRIIAIASAAAVLGLNLQISYAASKAGLLGLVKTLAIEGGPYGITANAVLPGLFGPEAGPLPAGLGNLVAAGRTASAAEIAHVVAFLAGEHAAYITGQQLGVDGGLGLSPTSLHAPEPAPGSSA</sequence>